<comment type="similarity">
    <text evidence="6">Belongs to the NFYA/HAP2 subunit family.</text>
</comment>
<dbReference type="SMART" id="SM00521">
    <property type="entry name" value="CBF"/>
    <property type="match status" value="1"/>
</dbReference>
<keyword evidence="3 6" id="KW-0238">DNA-binding</keyword>
<dbReference type="OrthoDB" id="1097733at2759"/>
<keyword evidence="5 6" id="KW-0539">Nucleus</keyword>
<evidence type="ECO:0000313" key="9">
    <source>
        <dbReference type="Proteomes" id="UP000249723"/>
    </source>
</evidence>
<dbReference type="AlphaFoldDB" id="A0A2X0M5Z6"/>
<keyword evidence="9" id="KW-1185">Reference proteome</keyword>
<reference evidence="9" key="1">
    <citation type="submission" date="2016-10" db="EMBL/GenBank/DDBJ databases">
        <authorList>
            <person name="Jeantristanb JTB J.-T."/>
            <person name="Ricardo R."/>
        </authorList>
    </citation>
    <scope>NUCLEOTIDE SEQUENCE [LARGE SCALE GENOMIC DNA]</scope>
</reference>
<proteinExistence type="inferred from homology"/>
<evidence type="ECO:0000256" key="2">
    <source>
        <dbReference type="ARBA" id="ARBA00023015"/>
    </source>
</evidence>
<dbReference type="GO" id="GO:0005634">
    <property type="term" value="C:nucleus"/>
    <property type="evidence" value="ECO:0007669"/>
    <property type="project" value="UniProtKB-SubCell"/>
</dbReference>
<evidence type="ECO:0000256" key="5">
    <source>
        <dbReference type="ARBA" id="ARBA00023242"/>
    </source>
</evidence>
<keyword evidence="4 6" id="KW-0804">Transcription</keyword>
<sequence>MNDSALHALSSVAVGHGGHHSHQPSPHQQMQHPQHHSPQLQHSHQQSHHVPHHHMHSGNAYSNSLTGMNRSRPPSQNGFDHNYPNDAASSTSSSTTHDFFQTAIRAPEPAPTPNHEDPNDGAGTSIAADDNGSEAPLESRDGEEEEQADEPLYVNAKQYHRIIKRRAARARLEEMGRLSRQRKPYIHESRHAHAMRRPRGPGGRFLTLDERKLLEAGGSVPGVDNYVNTQGETTQMIRARLGLADPL</sequence>
<dbReference type="EMBL" id="FMWP01000096">
    <property type="protein sequence ID" value="SCZ98529.1"/>
    <property type="molecule type" value="Genomic_DNA"/>
</dbReference>
<accession>A0A2X0M5Z6</accession>
<evidence type="ECO:0000256" key="1">
    <source>
        <dbReference type="ARBA" id="ARBA00004123"/>
    </source>
</evidence>
<dbReference type="InterPro" id="IPR001289">
    <property type="entry name" value="NFYA"/>
</dbReference>
<feature type="compositionally biased region" description="Polar residues" evidence="7">
    <location>
        <begin position="59"/>
        <end position="79"/>
    </location>
</feature>
<evidence type="ECO:0000256" key="3">
    <source>
        <dbReference type="ARBA" id="ARBA00023125"/>
    </source>
</evidence>
<feature type="compositionally biased region" description="Low complexity" evidence="7">
    <location>
        <begin position="23"/>
        <end position="44"/>
    </location>
</feature>
<organism evidence="8 9">
    <name type="scientific">Microbotryum saponariae</name>
    <dbReference type="NCBI Taxonomy" id="289078"/>
    <lineage>
        <taxon>Eukaryota</taxon>
        <taxon>Fungi</taxon>
        <taxon>Dikarya</taxon>
        <taxon>Basidiomycota</taxon>
        <taxon>Pucciniomycotina</taxon>
        <taxon>Microbotryomycetes</taxon>
        <taxon>Microbotryales</taxon>
        <taxon>Microbotryaceae</taxon>
        <taxon>Microbotryum</taxon>
    </lineage>
</organism>
<feature type="compositionally biased region" description="Basic residues" evidence="7">
    <location>
        <begin position="45"/>
        <end position="56"/>
    </location>
</feature>
<dbReference type="GO" id="GO:0003677">
    <property type="term" value="F:DNA binding"/>
    <property type="evidence" value="ECO:0007669"/>
    <property type="project" value="UniProtKB-KW"/>
</dbReference>
<evidence type="ECO:0000313" key="8">
    <source>
        <dbReference type="EMBL" id="SCZ98529.1"/>
    </source>
</evidence>
<dbReference type="PANTHER" id="PTHR12632">
    <property type="entry name" value="TRANSCRIPTION FACTOR NF-Y ALPHA-RELATED"/>
    <property type="match status" value="1"/>
</dbReference>
<keyword evidence="2 6" id="KW-0805">Transcription regulation</keyword>
<dbReference type="Gene3D" id="6.10.250.2430">
    <property type="match status" value="1"/>
</dbReference>
<evidence type="ECO:0000256" key="6">
    <source>
        <dbReference type="RuleBase" id="RU367155"/>
    </source>
</evidence>
<comment type="function">
    <text evidence="6">Component of the sequence-specific heterotrimeric transcription factor (NF-Y) which specifically recognizes a 5'-CCAAT-3' box motif found in the promoters of its target genes.</text>
</comment>
<protein>
    <recommendedName>
        <fullName evidence="6">Transcriptional activator HAP2</fullName>
    </recommendedName>
</protein>
<gene>
    <name evidence="8" type="ORF">BZ3500_MVSOF-1268-A1-R1_CHR3-1G05444</name>
</gene>
<dbReference type="Pfam" id="PF02045">
    <property type="entry name" value="CBFB_NFYA"/>
    <property type="match status" value="1"/>
</dbReference>
<name>A0A2X0M5Z6_9BASI</name>
<dbReference type="PROSITE" id="PS51152">
    <property type="entry name" value="NFYA_HAP2_2"/>
    <property type="match status" value="1"/>
</dbReference>
<evidence type="ECO:0000256" key="4">
    <source>
        <dbReference type="ARBA" id="ARBA00023163"/>
    </source>
</evidence>
<comment type="subunit">
    <text evidence="6">Heterotrimer.</text>
</comment>
<feature type="region of interest" description="Disordered" evidence="7">
    <location>
        <begin position="1"/>
        <end position="149"/>
    </location>
</feature>
<dbReference type="PRINTS" id="PR00616">
    <property type="entry name" value="CCAATSUBUNTB"/>
</dbReference>
<comment type="subcellular location">
    <subcellularLocation>
        <location evidence="1 6">Nucleus</location>
    </subcellularLocation>
</comment>
<evidence type="ECO:0000256" key="7">
    <source>
        <dbReference type="SAM" id="MobiDB-lite"/>
    </source>
</evidence>
<dbReference type="STRING" id="289078.A0A2X0M5Z6"/>
<dbReference type="GO" id="GO:0003700">
    <property type="term" value="F:DNA-binding transcription factor activity"/>
    <property type="evidence" value="ECO:0007669"/>
    <property type="project" value="UniProtKB-UniRule"/>
</dbReference>
<dbReference type="Proteomes" id="UP000249723">
    <property type="component" value="Unassembled WGS sequence"/>
</dbReference>